<proteinExistence type="predicted"/>
<protein>
    <submittedName>
        <fullName evidence="2">Uncharacterized protein</fullName>
    </submittedName>
</protein>
<dbReference type="EMBL" id="FQ790255">
    <property type="protein sequence ID" value="CCD43201.1"/>
    <property type="molecule type" value="Genomic_DNA"/>
</dbReference>
<dbReference type="OrthoDB" id="4072826at2759"/>
<keyword evidence="1" id="KW-1133">Transmembrane helix</keyword>
<reference evidence="3" key="1">
    <citation type="journal article" date="2011" name="PLoS Genet.">
        <title>Genomic analysis of the necrotrophic fungal pathogens Sclerotinia sclerotiorum and Botrytis cinerea.</title>
        <authorList>
            <person name="Amselem J."/>
            <person name="Cuomo C.A."/>
            <person name="van Kan J.A."/>
            <person name="Viaud M."/>
            <person name="Benito E.P."/>
            <person name="Couloux A."/>
            <person name="Coutinho P.M."/>
            <person name="de Vries R.P."/>
            <person name="Dyer P.S."/>
            <person name="Fillinger S."/>
            <person name="Fournier E."/>
            <person name="Gout L."/>
            <person name="Hahn M."/>
            <person name="Kohn L."/>
            <person name="Lapalu N."/>
            <person name="Plummer K.M."/>
            <person name="Pradier J.M."/>
            <person name="Quevillon E."/>
            <person name="Sharon A."/>
            <person name="Simon A."/>
            <person name="ten Have A."/>
            <person name="Tudzynski B."/>
            <person name="Tudzynski P."/>
            <person name="Wincker P."/>
            <person name="Andrew M."/>
            <person name="Anthouard V."/>
            <person name="Beever R.E."/>
            <person name="Beffa R."/>
            <person name="Benoit I."/>
            <person name="Bouzid O."/>
            <person name="Brault B."/>
            <person name="Chen Z."/>
            <person name="Choquer M."/>
            <person name="Collemare J."/>
            <person name="Cotton P."/>
            <person name="Danchin E.G."/>
            <person name="Da Silva C."/>
            <person name="Gautier A."/>
            <person name="Giraud C."/>
            <person name="Giraud T."/>
            <person name="Gonzalez C."/>
            <person name="Grossetete S."/>
            <person name="Guldener U."/>
            <person name="Henrissat B."/>
            <person name="Howlett B.J."/>
            <person name="Kodira C."/>
            <person name="Kretschmer M."/>
            <person name="Lappartient A."/>
            <person name="Leroch M."/>
            <person name="Levis C."/>
            <person name="Mauceli E."/>
            <person name="Neuveglise C."/>
            <person name="Oeser B."/>
            <person name="Pearson M."/>
            <person name="Poulain J."/>
            <person name="Poussereau N."/>
            <person name="Quesneville H."/>
            <person name="Rascle C."/>
            <person name="Schumacher J."/>
            <person name="Segurens B."/>
            <person name="Sexton A."/>
            <person name="Silva E."/>
            <person name="Sirven C."/>
            <person name="Soanes D.M."/>
            <person name="Talbot N.J."/>
            <person name="Templeton M."/>
            <person name="Yandava C."/>
            <person name="Yarden O."/>
            <person name="Zeng Q."/>
            <person name="Rollins J.A."/>
            <person name="Lebrun M.H."/>
            <person name="Dickman M."/>
        </authorList>
    </citation>
    <scope>NUCLEOTIDE SEQUENCE [LARGE SCALE GENOMIC DNA]</scope>
    <source>
        <strain evidence="3">T4</strain>
    </source>
</reference>
<organism evidence="2 3">
    <name type="scientific">Botryotinia fuckeliana (strain T4)</name>
    <name type="common">Noble rot fungus</name>
    <name type="synonym">Botrytis cinerea</name>
    <dbReference type="NCBI Taxonomy" id="999810"/>
    <lineage>
        <taxon>Eukaryota</taxon>
        <taxon>Fungi</taxon>
        <taxon>Dikarya</taxon>
        <taxon>Ascomycota</taxon>
        <taxon>Pezizomycotina</taxon>
        <taxon>Leotiomycetes</taxon>
        <taxon>Helotiales</taxon>
        <taxon>Sclerotiniaceae</taxon>
        <taxon>Botrytis</taxon>
    </lineage>
</organism>
<keyword evidence="1" id="KW-0472">Membrane</keyword>
<dbReference type="HOGENOM" id="CLU_2830889_0_0_1"/>
<dbReference type="AlphaFoldDB" id="G2XR33"/>
<gene>
    <name evidence="2" type="ORF">BofuT4_uP013100.1</name>
</gene>
<evidence type="ECO:0000313" key="2">
    <source>
        <dbReference type="EMBL" id="CCD43201.1"/>
    </source>
</evidence>
<evidence type="ECO:0000313" key="3">
    <source>
        <dbReference type="Proteomes" id="UP000008177"/>
    </source>
</evidence>
<name>G2XR33_BOTF4</name>
<evidence type="ECO:0000256" key="1">
    <source>
        <dbReference type="SAM" id="Phobius"/>
    </source>
</evidence>
<sequence>MDLNTAQTQSPPVKKHQNLQLVPLTTTEHLDDFWEIWREERGVLWSYVFSHFLSFVFPFPFSFSHA</sequence>
<keyword evidence="1" id="KW-0812">Transmembrane</keyword>
<dbReference type="InParanoid" id="G2XR33"/>
<dbReference type="Proteomes" id="UP000008177">
    <property type="component" value="Unplaced contigs"/>
</dbReference>
<feature type="transmembrane region" description="Helical" evidence="1">
    <location>
        <begin position="44"/>
        <end position="63"/>
    </location>
</feature>
<accession>G2XR33</accession>